<dbReference type="GO" id="GO:0022857">
    <property type="term" value="F:transmembrane transporter activity"/>
    <property type="evidence" value="ECO:0007669"/>
    <property type="project" value="InterPro"/>
</dbReference>
<feature type="transmembrane region" description="Helical" evidence="9">
    <location>
        <begin position="390"/>
        <end position="412"/>
    </location>
</feature>
<evidence type="ECO:0000256" key="6">
    <source>
        <dbReference type="ARBA" id="ARBA00022989"/>
    </source>
</evidence>
<feature type="transmembrane region" description="Helical" evidence="9">
    <location>
        <begin position="418"/>
        <end position="435"/>
    </location>
</feature>
<sequence>MTAPVPTPSDRLEGEAALIRAVGTLALAAAVINVIVGGGIFRMPAPLAKEMGAAAPLALVAGALAIVPVALCFAAVGSRTHATGGPYTYVRATFGRFAGFLAGALMWISHVASSAGVAAAFTLQVASLLPALDGPLARTALLTALYGGLFALNAFGIRLGAGAIAALAALKLTPLFLLAGIGVFFVDWSAVSLAPGDIPSVSALGASMVLVMFAYSGMETALVPSGEVRDPARNVPRATMAAILLVVLLYLGLQIVGQGVLGAALARSAVPIADTAGALWAPGRTLLLVTACISMAGFLLGNLLGSSRLLFALGRDGWLPRAFGRVSASHRVPLLGLFAHAAIAWALAVAGTFDTLALISGGAICLVYICVALAAWRAQTLDLRERGAPFALPCGPLIPLVSIAIMAAILLTLKREEWLAIGVSLAALVLVYALLRLRRSP</sequence>
<dbReference type="InterPro" id="IPR050367">
    <property type="entry name" value="APC_superfamily"/>
</dbReference>
<evidence type="ECO:0000256" key="2">
    <source>
        <dbReference type="ARBA" id="ARBA00008220"/>
    </source>
</evidence>
<evidence type="ECO:0000256" key="7">
    <source>
        <dbReference type="ARBA" id="ARBA00023136"/>
    </source>
</evidence>
<evidence type="ECO:0000313" key="11">
    <source>
        <dbReference type="Proteomes" id="UP000636453"/>
    </source>
</evidence>
<feature type="transmembrane region" description="Helical" evidence="9">
    <location>
        <begin position="332"/>
        <end position="350"/>
    </location>
</feature>
<dbReference type="InterPro" id="IPR002293">
    <property type="entry name" value="AA/rel_permease1"/>
</dbReference>
<name>A0A918YWW1_9GAMM</name>
<protein>
    <recommendedName>
        <fullName evidence="3">Arginine/agmatine antiporter</fullName>
    </recommendedName>
</protein>
<feature type="transmembrane region" description="Helical" evidence="9">
    <location>
        <begin position="286"/>
        <end position="311"/>
    </location>
</feature>
<dbReference type="PANTHER" id="PTHR42770">
    <property type="entry name" value="AMINO ACID TRANSPORTER-RELATED"/>
    <property type="match status" value="1"/>
</dbReference>
<dbReference type="PIRSF" id="PIRSF006060">
    <property type="entry name" value="AA_transporter"/>
    <property type="match status" value="1"/>
</dbReference>
<feature type="transmembrane region" description="Helical" evidence="9">
    <location>
        <begin position="198"/>
        <end position="218"/>
    </location>
</feature>
<feature type="transmembrane region" description="Helical" evidence="9">
    <location>
        <begin position="356"/>
        <end position="378"/>
    </location>
</feature>
<keyword evidence="6 9" id="KW-1133">Transmembrane helix</keyword>
<feature type="transmembrane region" description="Helical" evidence="9">
    <location>
        <begin position="239"/>
        <end position="266"/>
    </location>
</feature>
<comment type="caution">
    <text evidence="10">The sequence shown here is derived from an EMBL/GenBank/DDBJ whole genome shotgun (WGS) entry which is preliminary data.</text>
</comment>
<dbReference type="OrthoDB" id="9771067at2"/>
<reference evidence="10" key="1">
    <citation type="journal article" date="2014" name="Int. J. Syst. Evol. Microbiol.">
        <title>Complete genome sequence of Corynebacterium casei LMG S-19264T (=DSM 44701T), isolated from a smear-ripened cheese.</title>
        <authorList>
            <consortium name="US DOE Joint Genome Institute (JGI-PGF)"/>
            <person name="Walter F."/>
            <person name="Albersmeier A."/>
            <person name="Kalinowski J."/>
            <person name="Ruckert C."/>
        </authorList>
    </citation>
    <scope>NUCLEOTIDE SEQUENCE</scope>
    <source>
        <strain evidence="10">KCTC 32020</strain>
    </source>
</reference>
<keyword evidence="5 9" id="KW-0812">Transmembrane</keyword>
<evidence type="ECO:0000313" key="10">
    <source>
        <dbReference type="EMBL" id="GHE27550.1"/>
    </source>
</evidence>
<gene>
    <name evidence="10" type="ORF">GCM10007167_06250</name>
</gene>
<evidence type="ECO:0000256" key="1">
    <source>
        <dbReference type="ARBA" id="ARBA00004651"/>
    </source>
</evidence>
<keyword evidence="11" id="KW-1185">Reference proteome</keyword>
<evidence type="ECO:0000256" key="3">
    <source>
        <dbReference type="ARBA" id="ARBA00021069"/>
    </source>
</evidence>
<feature type="transmembrane region" description="Helical" evidence="9">
    <location>
        <begin position="135"/>
        <end position="155"/>
    </location>
</feature>
<organism evidence="10 11">
    <name type="scientific">Vulcaniibacterium thermophilum</name>
    <dbReference type="NCBI Taxonomy" id="1169913"/>
    <lineage>
        <taxon>Bacteria</taxon>
        <taxon>Pseudomonadati</taxon>
        <taxon>Pseudomonadota</taxon>
        <taxon>Gammaproteobacteria</taxon>
        <taxon>Lysobacterales</taxon>
        <taxon>Lysobacteraceae</taxon>
        <taxon>Vulcaniibacterium</taxon>
    </lineage>
</organism>
<dbReference type="GO" id="GO:0005886">
    <property type="term" value="C:plasma membrane"/>
    <property type="evidence" value="ECO:0007669"/>
    <property type="project" value="UniProtKB-SubCell"/>
</dbReference>
<evidence type="ECO:0000256" key="5">
    <source>
        <dbReference type="ARBA" id="ARBA00022692"/>
    </source>
</evidence>
<dbReference type="Proteomes" id="UP000636453">
    <property type="component" value="Unassembled WGS sequence"/>
</dbReference>
<keyword evidence="4" id="KW-1003">Cell membrane</keyword>
<proteinExistence type="inferred from homology"/>
<comment type="subcellular location">
    <subcellularLocation>
        <location evidence="1">Cell membrane</location>
        <topology evidence="1">Multi-pass membrane protein</topology>
    </subcellularLocation>
</comment>
<feature type="transmembrane region" description="Helical" evidence="9">
    <location>
        <begin position="162"/>
        <end position="186"/>
    </location>
</feature>
<feature type="transmembrane region" description="Helical" evidence="9">
    <location>
        <begin position="53"/>
        <end position="76"/>
    </location>
</feature>
<dbReference type="EMBL" id="BNCF01000002">
    <property type="protein sequence ID" value="GHE27550.1"/>
    <property type="molecule type" value="Genomic_DNA"/>
</dbReference>
<reference evidence="10" key="2">
    <citation type="submission" date="2020-09" db="EMBL/GenBank/DDBJ databases">
        <authorList>
            <person name="Sun Q."/>
            <person name="Kim S."/>
        </authorList>
    </citation>
    <scope>NUCLEOTIDE SEQUENCE</scope>
    <source>
        <strain evidence="10">KCTC 32020</strain>
    </source>
</reference>
<dbReference type="Pfam" id="PF13520">
    <property type="entry name" value="AA_permease_2"/>
    <property type="match status" value="1"/>
</dbReference>
<feature type="transmembrane region" description="Helical" evidence="9">
    <location>
        <begin position="97"/>
        <end position="123"/>
    </location>
</feature>
<comment type="function">
    <text evidence="8">Major component of the acid-resistance (AR) system allowing enteric pathogens to survive the acidic environment in the stomach. Exchanges extracellular arginine for its intracellular decarboxylation product agmatine (Agm) thereby expelling intracellular protons. Probably undergoes several conformational states in order to translocate the substrate across the membrane; keeps the substrate accessible to only 1 side of the membrane at a time by opening and closing 3 membrane-internal gates.</text>
</comment>
<dbReference type="AlphaFoldDB" id="A0A918YWW1"/>
<accession>A0A918YWW1</accession>
<dbReference type="RefSeq" id="WP_146472061.1">
    <property type="nucleotide sequence ID" value="NZ_BNCF01000002.1"/>
</dbReference>
<comment type="similarity">
    <text evidence="2">Belongs to the amino acid-polyamine-organocation (APC) superfamily. Basic amino acid/polyamine antiporter (APA) (TC 2.A.3.2) family.</text>
</comment>
<dbReference type="Gene3D" id="1.20.1740.10">
    <property type="entry name" value="Amino acid/polyamine transporter I"/>
    <property type="match status" value="1"/>
</dbReference>
<evidence type="ECO:0000256" key="8">
    <source>
        <dbReference type="ARBA" id="ARBA00045636"/>
    </source>
</evidence>
<keyword evidence="7 9" id="KW-0472">Membrane</keyword>
<evidence type="ECO:0000256" key="9">
    <source>
        <dbReference type="SAM" id="Phobius"/>
    </source>
</evidence>
<feature type="transmembrane region" description="Helical" evidence="9">
    <location>
        <begin position="21"/>
        <end position="41"/>
    </location>
</feature>
<dbReference type="PANTHER" id="PTHR42770:SF18">
    <property type="entry name" value="ARGININE_AGMATINE ANTIPORTER"/>
    <property type="match status" value="1"/>
</dbReference>
<evidence type="ECO:0000256" key="4">
    <source>
        <dbReference type="ARBA" id="ARBA00022475"/>
    </source>
</evidence>